<dbReference type="Proteomes" id="UP001236657">
    <property type="component" value="Chromosome"/>
</dbReference>
<dbReference type="EMBL" id="CP133218">
    <property type="protein sequence ID" value="WML90785.1"/>
    <property type="molecule type" value="Genomic_DNA"/>
</dbReference>
<dbReference type="RefSeq" id="WP_028489868.1">
    <property type="nucleotide sequence ID" value="NZ_CP133218.1"/>
</dbReference>
<evidence type="ECO:0008006" key="3">
    <source>
        <dbReference type="Google" id="ProtNLM"/>
    </source>
</evidence>
<protein>
    <recommendedName>
        <fullName evidence="3">Lipoprotein</fullName>
    </recommendedName>
</protein>
<organism evidence="1 2">
    <name type="scientific">Thiothrix lacustris</name>
    <dbReference type="NCBI Taxonomy" id="525917"/>
    <lineage>
        <taxon>Bacteria</taxon>
        <taxon>Pseudomonadati</taxon>
        <taxon>Pseudomonadota</taxon>
        <taxon>Gammaproteobacteria</taxon>
        <taxon>Thiotrichales</taxon>
        <taxon>Thiotrichaceae</taxon>
        <taxon>Thiothrix</taxon>
    </lineage>
</organism>
<dbReference type="PROSITE" id="PS51257">
    <property type="entry name" value="PROKAR_LIPOPROTEIN"/>
    <property type="match status" value="1"/>
</dbReference>
<accession>A0ABY9MTS9</accession>
<keyword evidence="2" id="KW-1185">Reference proteome</keyword>
<sequence>MRRLVMVTIVGMLAGCSGGHGLDSPLKTCKAVTAALAGNKAVVWKEEQQTEQKGVQLQVTLEFILEGQPDTDVSQAVCVYGLSSTDMDYRNTMGEYTNTPTSMMINGMPIPASDLVQAVNRATADTAQGIGQDALQKLNGSNPY</sequence>
<proteinExistence type="predicted"/>
<evidence type="ECO:0000313" key="1">
    <source>
        <dbReference type="EMBL" id="WML90785.1"/>
    </source>
</evidence>
<evidence type="ECO:0000313" key="2">
    <source>
        <dbReference type="Proteomes" id="UP001236657"/>
    </source>
</evidence>
<name>A0ABY9MTS9_9GAMM</name>
<reference evidence="1 2" key="1">
    <citation type="submission" date="2023-08" db="EMBL/GenBank/DDBJ databases">
        <title>New molecular markers tilS and rpoB for phylogenetic and monitoring studies of the genus Thiothrix biodiversity.</title>
        <authorList>
            <person name="Ravin N.V."/>
            <person name="Smolyakov D."/>
            <person name="Markov N.D."/>
            <person name="Beletsky A.V."/>
            <person name="Mardanov A.V."/>
            <person name="Rudenko T.S."/>
            <person name="Grabovich M.Y."/>
        </authorList>
    </citation>
    <scope>NUCLEOTIDE SEQUENCE [LARGE SCALE GENOMIC DNA]</scope>
    <source>
        <strain evidence="1 2">MK1</strain>
    </source>
</reference>
<gene>
    <name evidence="1" type="ORF">RCF98_00175</name>
</gene>